<dbReference type="InterPro" id="IPR002048">
    <property type="entry name" value="EF_hand_dom"/>
</dbReference>
<dbReference type="InterPro" id="IPR011992">
    <property type="entry name" value="EF-hand-dom_pair"/>
</dbReference>
<keyword evidence="4" id="KW-1185">Reference proteome</keyword>
<feature type="domain" description="EF-hand" evidence="2">
    <location>
        <begin position="54"/>
        <end position="89"/>
    </location>
</feature>
<dbReference type="Proteomes" id="UP000037460">
    <property type="component" value="Unassembled WGS sequence"/>
</dbReference>
<evidence type="ECO:0000259" key="2">
    <source>
        <dbReference type="PROSITE" id="PS50222"/>
    </source>
</evidence>
<gene>
    <name evidence="3" type="ORF">Ctob_015721</name>
</gene>
<dbReference type="PROSITE" id="PS50222">
    <property type="entry name" value="EF_HAND_2"/>
    <property type="match status" value="1"/>
</dbReference>
<evidence type="ECO:0000256" key="1">
    <source>
        <dbReference type="ARBA" id="ARBA00022837"/>
    </source>
</evidence>
<dbReference type="PROSITE" id="PS00018">
    <property type="entry name" value="EF_HAND_1"/>
    <property type="match status" value="1"/>
</dbReference>
<reference evidence="4" key="1">
    <citation type="journal article" date="2015" name="PLoS Genet.">
        <title>Genome Sequence and Transcriptome Analyses of Chrysochromulina tobin: Metabolic Tools for Enhanced Algal Fitness in the Prominent Order Prymnesiales (Haptophyceae).</title>
        <authorList>
            <person name="Hovde B.T."/>
            <person name="Deodato C.R."/>
            <person name="Hunsperger H.M."/>
            <person name="Ryken S.A."/>
            <person name="Yost W."/>
            <person name="Jha R.K."/>
            <person name="Patterson J."/>
            <person name="Monnat R.J. Jr."/>
            <person name="Barlow S.B."/>
            <person name="Starkenburg S.R."/>
            <person name="Cattolico R.A."/>
        </authorList>
    </citation>
    <scope>NUCLEOTIDE SEQUENCE</scope>
    <source>
        <strain evidence="4">CCMP291</strain>
    </source>
</reference>
<organism evidence="3 4">
    <name type="scientific">Chrysochromulina tobinii</name>
    <dbReference type="NCBI Taxonomy" id="1460289"/>
    <lineage>
        <taxon>Eukaryota</taxon>
        <taxon>Haptista</taxon>
        <taxon>Haptophyta</taxon>
        <taxon>Prymnesiophyceae</taxon>
        <taxon>Prymnesiales</taxon>
        <taxon>Chrysochromulinaceae</taxon>
        <taxon>Chrysochromulina</taxon>
    </lineage>
</organism>
<dbReference type="AlphaFoldDB" id="A0A0M0LPI2"/>
<accession>A0A0M0LPI2</accession>
<dbReference type="EMBL" id="JWZX01000445">
    <property type="protein sequence ID" value="KOO52955.1"/>
    <property type="molecule type" value="Genomic_DNA"/>
</dbReference>
<dbReference type="Gene3D" id="1.10.238.10">
    <property type="entry name" value="EF-hand"/>
    <property type="match status" value="1"/>
</dbReference>
<sequence length="132" mass="14953">MRQLQRALQRKIAESTKSGPAGLWQAFHKLDRRSVQHLNLDDLVAGVRGFNLICAPELVKQLLHALDSDHDGVLGMSEFVAGFQDGGSKTMQPEPSYNISSRRHFRSIKFHHPIHTFAHLSAFHSFEENPQQ</sequence>
<dbReference type="GO" id="GO:0005509">
    <property type="term" value="F:calcium ion binding"/>
    <property type="evidence" value="ECO:0007669"/>
    <property type="project" value="InterPro"/>
</dbReference>
<protein>
    <recommendedName>
        <fullName evidence="2">EF-hand domain-containing protein</fullName>
    </recommendedName>
</protein>
<name>A0A0M0LPI2_9EUKA</name>
<evidence type="ECO:0000313" key="4">
    <source>
        <dbReference type="Proteomes" id="UP000037460"/>
    </source>
</evidence>
<dbReference type="SUPFAM" id="SSF47473">
    <property type="entry name" value="EF-hand"/>
    <property type="match status" value="1"/>
</dbReference>
<comment type="caution">
    <text evidence="3">The sequence shown here is derived from an EMBL/GenBank/DDBJ whole genome shotgun (WGS) entry which is preliminary data.</text>
</comment>
<evidence type="ECO:0000313" key="3">
    <source>
        <dbReference type="EMBL" id="KOO52955.1"/>
    </source>
</evidence>
<dbReference type="InterPro" id="IPR018247">
    <property type="entry name" value="EF_Hand_1_Ca_BS"/>
</dbReference>
<keyword evidence="1" id="KW-0106">Calcium</keyword>
<proteinExistence type="predicted"/>